<keyword evidence="1" id="KW-0433">Leucine-rich repeat</keyword>
<dbReference type="Pfam" id="PF12799">
    <property type="entry name" value="LRR_4"/>
    <property type="match status" value="1"/>
</dbReference>
<dbReference type="AlphaFoldDB" id="A0A5J4U759"/>
<dbReference type="PANTHER" id="PTHR46652">
    <property type="entry name" value="LEUCINE-RICH REPEAT AND IQ DOMAIN-CONTAINING PROTEIN 1-RELATED"/>
    <property type="match status" value="1"/>
</dbReference>
<dbReference type="SUPFAM" id="SSF52058">
    <property type="entry name" value="L domain-like"/>
    <property type="match status" value="1"/>
</dbReference>
<evidence type="ECO:0000256" key="2">
    <source>
        <dbReference type="ARBA" id="ARBA00022737"/>
    </source>
</evidence>
<organism evidence="4 5">
    <name type="scientific">Streblomastix strix</name>
    <dbReference type="NCBI Taxonomy" id="222440"/>
    <lineage>
        <taxon>Eukaryota</taxon>
        <taxon>Metamonada</taxon>
        <taxon>Preaxostyla</taxon>
        <taxon>Oxymonadida</taxon>
        <taxon>Streblomastigidae</taxon>
        <taxon>Streblomastix</taxon>
    </lineage>
</organism>
<dbReference type="PANTHER" id="PTHR46652:SF3">
    <property type="entry name" value="LEUCINE-RICH REPEAT-CONTAINING PROTEIN 9"/>
    <property type="match status" value="1"/>
</dbReference>
<feature type="compositionally biased region" description="Polar residues" evidence="3">
    <location>
        <begin position="322"/>
        <end position="331"/>
    </location>
</feature>
<dbReference type="EMBL" id="SNRW01019833">
    <property type="protein sequence ID" value="KAA6366013.1"/>
    <property type="molecule type" value="Genomic_DNA"/>
</dbReference>
<evidence type="ECO:0000256" key="1">
    <source>
        <dbReference type="ARBA" id="ARBA00022614"/>
    </source>
</evidence>
<accession>A0A5J4U759</accession>
<dbReference type="CDD" id="cd21340">
    <property type="entry name" value="PPP1R42"/>
    <property type="match status" value="1"/>
</dbReference>
<dbReference type="InterPro" id="IPR001611">
    <property type="entry name" value="Leu-rich_rpt"/>
</dbReference>
<dbReference type="Gene3D" id="3.80.10.10">
    <property type="entry name" value="Ribonuclease Inhibitor"/>
    <property type="match status" value="2"/>
</dbReference>
<proteinExistence type="predicted"/>
<reference evidence="4 5" key="1">
    <citation type="submission" date="2019-03" db="EMBL/GenBank/DDBJ databases">
        <title>Single cell metagenomics reveals metabolic interactions within the superorganism composed of flagellate Streblomastix strix and complex community of Bacteroidetes bacteria on its surface.</title>
        <authorList>
            <person name="Treitli S.C."/>
            <person name="Kolisko M."/>
            <person name="Husnik F."/>
            <person name="Keeling P."/>
            <person name="Hampl V."/>
        </authorList>
    </citation>
    <scope>NUCLEOTIDE SEQUENCE [LARGE SCALE GENOMIC DNA]</scope>
    <source>
        <strain evidence="4">ST1C</strain>
    </source>
</reference>
<keyword evidence="2" id="KW-0677">Repeat</keyword>
<feature type="region of interest" description="Disordered" evidence="3">
    <location>
        <begin position="244"/>
        <end position="290"/>
    </location>
</feature>
<dbReference type="SMART" id="SM00365">
    <property type="entry name" value="LRR_SD22"/>
    <property type="match status" value="3"/>
</dbReference>
<dbReference type="Proteomes" id="UP000324800">
    <property type="component" value="Unassembled WGS sequence"/>
</dbReference>
<gene>
    <name evidence="4" type="ORF">EZS28_038461</name>
</gene>
<dbReference type="PROSITE" id="PS51450">
    <property type="entry name" value="LRR"/>
    <property type="match status" value="2"/>
</dbReference>
<protein>
    <submittedName>
        <fullName evidence="4">Uncharacterized protein</fullName>
    </submittedName>
</protein>
<sequence>MVMEKYESIDDFLDRIVQVTMNEKRITSLDGLYMCPSLEVILARGNRIRSMSKLNLKNLTHLDLQHNFIERLDGLDMLPHLTHLYLNNNCISEIVSLNGPMMLIELHLACQTSGEIRSSNASLHASQPLNTINLQITSEILMPVARSLMVLNIASIGCRDLSPLACLYRLRQLDASDNLVDSLQSIEVMLNGCINLTILKLEGNPISKQTKFFESVMTMSDSLVQINGKEVLDSQRDFCKRLKQRKNEAEASGGSLRPARLPKEPDAKSRSLLPTISSLPPDAPNKSLVLGSIPVNSQKQQQVGVPQHLRAGAGAGIRRAGSYNNVQTEKSANVADKERRDQVQGQLFGLSVAPVKVEKKAPKT</sequence>
<comment type="caution">
    <text evidence="4">The sequence shown here is derived from an EMBL/GenBank/DDBJ whole genome shotgun (WGS) entry which is preliminary data.</text>
</comment>
<evidence type="ECO:0000313" key="4">
    <source>
        <dbReference type="EMBL" id="KAA6366013.1"/>
    </source>
</evidence>
<name>A0A5J4U759_9EUKA</name>
<dbReference type="InterPro" id="IPR050836">
    <property type="entry name" value="SDS22/Internalin_LRR"/>
</dbReference>
<dbReference type="InterPro" id="IPR025875">
    <property type="entry name" value="Leu-rich_rpt_4"/>
</dbReference>
<evidence type="ECO:0000256" key="3">
    <source>
        <dbReference type="SAM" id="MobiDB-lite"/>
    </source>
</evidence>
<evidence type="ECO:0000313" key="5">
    <source>
        <dbReference type="Proteomes" id="UP000324800"/>
    </source>
</evidence>
<dbReference type="OrthoDB" id="10262005at2759"/>
<feature type="region of interest" description="Disordered" evidence="3">
    <location>
        <begin position="320"/>
        <end position="340"/>
    </location>
</feature>
<dbReference type="InterPro" id="IPR032675">
    <property type="entry name" value="LRR_dom_sf"/>
</dbReference>